<name>A0ABT0U0X3_9BACT</name>
<dbReference type="EMBL" id="JAMQBK010000023">
    <property type="protein sequence ID" value="MCM2370505.1"/>
    <property type="molecule type" value="Genomic_DNA"/>
</dbReference>
<organism evidence="1 2">
    <name type="scientific">Aporhodopirellula aestuarii</name>
    <dbReference type="NCBI Taxonomy" id="2950107"/>
    <lineage>
        <taxon>Bacteria</taxon>
        <taxon>Pseudomonadati</taxon>
        <taxon>Planctomycetota</taxon>
        <taxon>Planctomycetia</taxon>
        <taxon>Pirellulales</taxon>
        <taxon>Pirellulaceae</taxon>
        <taxon>Aporhodopirellula</taxon>
    </lineage>
</organism>
<dbReference type="RefSeq" id="WP_250928173.1">
    <property type="nucleotide sequence ID" value="NZ_JAMQBK010000023.1"/>
</dbReference>
<keyword evidence="2" id="KW-1185">Reference proteome</keyword>
<dbReference type="Proteomes" id="UP001202961">
    <property type="component" value="Unassembled WGS sequence"/>
</dbReference>
<gene>
    <name evidence="1" type="ORF">NB063_07680</name>
</gene>
<accession>A0ABT0U0X3</accession>
<sequence>MNMQQDDSLPATLDPPGTIAVVGTTHVGIETALYGRYLGYDVKLLAGADTWAPRSSQATSLHRIGPTFSGDWFARHWLGEQSIDERWSDPIPMMPDRCLSPLALSAIAAQREDVPAALPVTMQEWIESGLQSLVETDLLRGRVHANTFVDSIELAAVLEDDEPSEDEEDDGDIPPDFLLKLRGEAIGDDESNELRCECVIIADLPPECCRLEFDPPAEYFYRISSADHADAAEELRAGWQQIARIYAELAGRSDLDLYRPLRV</sequence>
<evidence type="ECO:0000313" key="2">
    <source>
        <dbReference type="Proteomes" id="UP001202961"/>
    </source>
</evidence>
<comment type="caution">
    <text evidence="1">The sequence shown here is derived from an EMBL/GenBank/DDBJ whole genome shotgun (WGS) entry which is preliminary data.</text>
</comment>
<reference evidence="1 2" key="1">
    <citation type="journal article" date="2022" name="Syst. Appl. Microbiol.">
        <title>Rhodopirellula aestuarii sp. nov., a novel member of the genus Rhodopirellula isolated from brackish sediments collected in the Tagus River estuary, Portugal.</title>
        <authorList>
            <person name="Vitorino I.R."/>
            <person name="Klimek D."/>
            <person name="Calusinska M."/>
            <person name="Lobo-da-Cunha A."/>
            <person name="Vasconcelos V."/>
            <person name="Lage O.M."/>
        </authorList>
    </citation>
    <scope>NUCLEOTIDE SEQUENCE [LARGE SCALE GENOMIC DNA]</scope>
    <source>
        <strain evidence="1 2">ICT_H3.1</strain>
    </source>
</reference>
<proteinExistence type="predicted"/>
<protein>
    <submittedName>
        <fullName evidence="1">Uncharacterized protein</fullName>
    </submittedName>
</protein>
<evidence type="ECO:0000313" key="1">
    <source>
        <dbReference type="EMBL" id="MCM2370505.1"/>
    </source>
</evidence>